<dbReference type="OrthoDB" id="8950613at2"/>
<dbReference type="InterPro" id="IPR017746">
    <property type="entry name" value="Cellulose_synthase_operon_BcsQ"/>
</dbReference>
<proteinExistence type="predicted"/>
<dbReference type="InterPro" id="IPR027417">
    <property type="entry name" value="P-loop_NTPase"/>
</dbReference>
<name>A0A5C8LRH9_9GAMM</name>
<protein>
    <submittedName>
        <fullName evidence="1">Cellulose synthase operon protein YhjQ</fullName>
    </submittedName>
</protein>
<evidence type="ECO:0000313" key="2">
    <source>
        <dbReference type="Proteomes" id="UP000321814"/>
    </source>
</evidence>
<dbReference type="Pfam" id="PF06564">
    <property type="entry name" value="CBP_BcsQ"/>
    <property type="match status" value="1"/>
</dbReference>
<keyword evidence="2" id="KW-1185">Reference proteome</keyword>
<gene>
    <name evidence="1" type="primary">yhjQ</name>
    <name evidence="1" type="ORF">FU839_12770</name>
</gene>
<dbReference type="PANTHER" id="PTHR13696">
    <property type="entry name" value="P-LOOP CONTAINING NUCLEOSIDE TRIPHOSPHATE HYDROLASE"/>
    <property type="match status" value="1"/>
</dbReference>
<accession>A0A5C8LRH9</accession>
<dbReference type="EMBL" id="VRLR01000008">
    <property type="protein sequence ID" value="TXK79936.1"/>
    <property type="molecule type" value="Genomic_DNA"/>
</dbReference>
<organism evidence="1 2">
    <name type="scientific">Rheinheimera tangshanensis</name>
    <dbReference type="NCBI Taxonomy" id="400153"/>
    <lineage>
        <taxon>Bacteria</taxon>
        <taxon>Pseudomonadati</taxon>
        <taxon>Pseudomonadota</taxon>
        <taxon>Gammaproteobacteria</taxon>
        <taxon>Chromatiales</taxon>
        <taxon>Chromatiaceae</taxon>
        <taxon>Rheinheimera</taxon>
    </lineage>
</organism>
<dbReference type="SUPFAM" id="SSF52540">
    <property type="entry name" value="P-loop containing nucleoside triphosphate hydrolases"/>
    <property type="match status" value="1"/>
</dbReference>
<reference evidence="1 2" key="1">
    <citation type="submission" date="2019-08" db="EMBL/GenBank/DDBJ databases">
        <title>Draft genome analysis of Rheinheimera tangshanensis isolated from the roots of fresh rice plants (Oryza sativa).</title>
        <authorList>
            <person name="Yu Q."/>
            <person name="Qi Y."/>
            <person name="Zhang H."/>
            <person name="Pu J."/>
        </authorList>
    </citation>
    <scope>NUCLEOTIDE SEQUENCE [LARGE SCALE GENOMIC DNA]</scope>
    <source>
        <strain evidence="1 2">JA3-B52</strain>
    </source>
</reference>
<dbReference type="Proteomes" id="UP000321814">
    <property type="component" value="Unassembled WGS sequence"/>
</dbReference>
<dbReference type="NCBIfam" id="TIGR03371">
    <property type="entry name" value="cellulose_yhjQ"/>
    <property type="match status" value="1"/>
</dbReference>
<dbReference type="RefSeq" id="WP_053425748.1">
    <property type="nucleotide sequence ID" value="NZ_BAAAGC010000005.1"/>
</dbReference>
<dbReference type="AlphaFoldDB" id="A0A5C8LRH9"/>
<comment type="caution">
    <text evidence="1">The sequence shown here is derived from an EMBL/GenBank/DDBJ whole genome shotgun (WGS) entry which is preliminary data.</text>
</comment>
<evidence type="ECO:0000313" key="1">
    <source>
        <dbReference type="EMBL" id="TXK79936.1"/>
    </source>
</evidence>
<dbReference type="PANTHER" id="PTHR13696:SF52">
    <property type="entry name" value="PARA FAMILY PROTEIN CT_582"/>
    <property type="match status" value="1"/>
</dbReference>
<dbReference type="InterPro" id="IPR050678">
    <property type="entry name" value="DNA_Partitioning_ATPase"/>
</dbReference>
<dbReference type="Gene3D" id="3.40.50.300">
    <property type="entry name" value="P-loop containing nucleotide triphosphate hydrolases"/>
    <property type="match status" value="1"/>
</dbReference>
<sequence length="260" mass="28991">MCIICIASPKGGVGKTTMAANIAYAIQRLGHRVIVIDFDNQNAVRLHFGMPLSDSSGYVEFFHTKTDWSRLLKESDSGVRFLPYGRVSKHQIEAYEQKLRSDPDFLISRLQPLLNQPDTVIIADLPPGPSAALQALSLLEPMIINVLLADSASLSVLPEIESGEFYGESAKSRTYFLLNQIDMRSQLNREITEFLNKRLSASLLGIVHRDEAVPEANASQTSVFRYARASSVAADIDNIARNIHRILPVLQASEYKKYNR</sequence>